<organism evidence="10 11">
    <name type="scientific">Coprinopsis marcescibilis</name>
    <name type="common">Agaric fungus</name>
    <name type="synonym">Psathyrella marcescibilis</name>
    <dbReference type="NCBI Taxonomy" id="230819"/>
    <lineage>
        <taxon>Eukaryota</taxon>
        <taxon>Fungi</taxon>
        <taxon>Dikarya</taxon>
        <taxon>Basidiomycota</taxon>
        <taxon>Agaricomycotina</taxon>
        <taxon>Agaricomycetes</taxon>
        <taxon>Agaricomycetidae</taxon>
        <taxon>Agaricales</taxon>
        <taxon>Agaricineae</taxon>
        <taxon>Psathyrellaceae</taxon>
        <taxon>Coprinopsis</taxon>
    </lineage>
</organism>
<dbReference type="EMBL" id="ML210171">
    <property type="protein sequence ID" value="TFK26786.1"/>
    <property type="molecule type" value="Genomic_DNA"/>
</dbReference>
<dbReference type="SUPFAM" id="SSF47762">
    <property type="entry name" value="PAH2 domain"/>
    <property type="match status" value="3"/>
</dbReference>
<evidence type="ECO:0000256" key="6">
    <source>
        <dbReference type="ARBA" id="ARBA00023242"/>
    </source>
</evidence>
<feature type="domain" description="Histone deacetylase interacting" evidence="9">
    <location>
        <begin position="646"/>
        <end position="745"/>
    </location>
</feature>
<gene>
    <name evidence="10" type="ORF">FA15DRAFT_667080</name>
</gene>
<feature type="region of interest" description="Disordered" evidence="8">
    <location>
        <begin position="37"/>
        <end position="70"/>
    </location>
</feature>
<feature type="compositionally biased region" description="Basic residues" evidence="8">
    <location>
        <begin position="487"/>
        <end position="497"/>
    </location>
</feature>
<keyword evidence="2" id="KW-0678">Repressor</keyword>
<evidence type="ECO:0000256" key="4">
    <source>
        <dbReference type="ARBA" id="ARBA00023015"/>
    </source>
</evidence>
<dbReference type="OrthoDB" id="10265969at2759"/>
<evidence type="ECO:0000259" key="9">
    <source>
        <dbReference type="SMART" id="SM00761"/>
    </source>
</evidence>
<feature type="region of interest" description="Disordered" evidence="8">
    <location>
        <begin position="937"/>
        <end position="956"/>
    </location>
</feature>
<feature type="compositionally biased region" description="Pro residues" evidence="8">
    <location>
        <begin position="508"/>
        <end position="519"/>
    </location>
</feature>
<dbReference type="Gene3D" id="1.20.1160.11">
    <property type="entry name" value="Paired amphipathic helix"/>
    <property type="match status" value="3"/>
</dbReference>
<feature type="compositionally biased region" description="Polar residues" evidence="8">
    <location>
        <begin position="983"/>
        <end position="994"/>
    </location>
</feature>
<evidence type="ECO:0000256" key="2">
    <source>
        <dbReference type="ARBA" id="ARBA00022491"/>
    </source>
</evidence>
<dbReference type="PANTHER" id="PTHR12346:SF0">
    <property type="entry name" value="SIN3A, ISOFORM G"/>
    <property type="match status" value="1"/>
</dbReference>
<dbReference type="GO" id="GO:0000122">
    <property type="term" value="P:negative regulation of transcription by RNA polymerase II"/>
    <property type="evidence" value="ECO:0007669"/>
    <property type="project" value="TreeGrafter"/>
</dbReference>
<dbReference type="Pfam" id="PF02671">
    <property type="entry name" value="PAH"/>
    <property type="match status" value="3"/>
</dbReference>
<evidence type="ECO:0000256" key="7">
    <source>
        <dbReference type="PROSITE-ProRule" id="PRU00810"/>
    </source>
</evidence>
<evidence type="ECO:0000313" key="10">
    <source>
        <dbReference type="EMBL" id="TFK26786.1"/>
    </source>
</evidence>
<proteinExistence type="predicted"/>
<protein>
    <recommendedName>
        <fullName evidence="9">Histone deacetylase interacting domain-containing protein</fullName>
    </recommendedName>
</protein>
<dbReference type="Pfam" id="PF08295">
    <property type="entry name" value="Sin3_corepress"/>
    <property type="match status" value="1"/>
</dbReference>
<reference evidence="10 11" key="1">
    <citation type="journal article" date="2019" name="Nat. Ecol. Evol.">
        <title>Megaphylogeny resolves global patterns of mushroom evolution.</title>
        <authorList>
            <person name="Varga T."/>
            <person name="Krizsan K."/>
            <person name="Foldi C."/>
            <person name="Dima B."/>
            <person name="Sanchez-Garcia M."/>
            <person name="Sanchez-Ramirez S."/>
            <person name="Szollosi G.J."/>
            <person name="Szarkandi J.G."/>
            <person name="Papp V."/>
            <person name="Albert L."/>
            <person name="Andreopoulos W."/>
            <person name="Angelini C."/>
            <person name="Antonin V."/>
            <person name="Barry K.W."/>
            <person name="Bougher N.L."/>
            <person name="Buchanan P."/>
            <person name="Buyck B."/>
            <person name="Bense V."/>
            <person name="Catcheside P."/>
            <person name="Chovatia M."/>
            <person name="Cooper J."/>
            <person name="Damon W."/>
            <person name="Desjardin D."/>
            <person name="Finy P."/>
            <person name="Geml J."/>
            <person name="Haridas S."/>
            <person name="Hughes K."/>
            <person name="Justo A."/>
            <person name="Karasinski D."/>
            <person name="Kautmanova I."/>
            <person name="Kiss B."/>
            <person name="Kocsube S."/>
            <person name="Kotiranta H."/>
            <person name="LaButti K.M."/>
            <person name="Lechner B.E."/>
            <person name="Liimatainen K."/>
            <person name="Lipzen A."/>
            <person name="Lukacs Z."/>
            <person name="Mihaltcheva S."/>
            <person name="Morgado L.N."/>
            <person name="Niskanen T."/>
            <person name="Noordeloos M.E."/>
            <person name="Ohm R.A."/>
            <person name="Ortiz-Santana B."/>
            <person name="Ovrebo C."/>
            <person name="Racz N."/>
            <person name="Riley R."/>
            <person name="Savchenko A."/>
            <person name="Shiryaev A."/>
            <person name="Soop K."/>
            <person name="Spirin V."/>
            <person name="Szebenyi C."/>
            <person name="Tomsovsky M."/>
            <person name="Tulloss R.E."/>
            <person name="Uehling J."/>
            <person name="Grigoriev I.V."/>
            <person name="Vagvolgyi C."/>
            <person name="Papp T."/>
            <person name="Martin F.M."/>
            <person name="Miettinen O."/>
            <person name="Hibbett D.S."/>
            <person name="Nagy L.G."/>
        </authorList>
    </citation>
    <scope>NUCLEOTIDE SEQUENCE [LARGE SCALE GENOMIC DNA]</scope>
    <source>
        <strain evidence="10 11">CBS 121175</strain>
    </source>
</reference>
<dbReference type="GO" id="GO:0010628">
    <property type="term" value="P:positive regulation of gene expression"/>
    <property type="evidence" value="ECO:0007669"/>
    <property type="project" value="UniProtKB-ARBA"/>
</dbReference>
<dbReference type="FunFam" id="1.20.1160.11:FF:000003">
    <property type="entry name" value="Paired amphipathic helix SIN3-like protein"/>
    <property type="match status" value="1"/>
</dbReference>
<evidence type="ECO:0000313" key="11">
    <source>
        <dbReference type="Proteomes" id="UP000307440"/>
    </source>
</evidence>
<keyword evidence="3" id="KW-0677">Repeat</keyword>
<dbReference type="InterPro" id="IPR039774">
    <property type="entry name" value="Sin3-like"/>
</dbReference>
<feature type="region of interest" description="Disordered" evidence="8">
    <location>
        <begin position="417"/>
        <end position="521"/>
    </location>
</feature>
<dbReference type="InterPro" id="IPR031693">
    <property type="entry name" value="Sin3_C"/>
</dbReference>
<dbReference type="InterPro" id="IPR013194">
    <property type="entry name" value="HDAC_interact_dom"/>
</dbReference>
<dbReference type="GO" id="GO:0033698">
    <property type="term" value="C:Rpd3L complex"/>
    <property type="evidence" value="ECO:0007669"/>
    <property type="project" value="UniProtKB-ARBA"/>
</dbReference>
<evidence type="ECO:0000256" key="8">
    <source>
        <dbReference type="SAM" id="MobiDB-lite"/>
    </source>
</evidence>
<feature type="region of interest" description="Disordered" evidence="8">
    <location>
        <begin position="967"/>
        <end position="1041"/>
    </location>
</feature>
<dbReference type="FunFam" id="1.20.1160.11:FF:000002">
    <property type="entry name" value="Paired amphipathic helix protein SIN3"/>
    <property type="match status" value="1"/>
</dbReference>
<dbReference type="InterPro" id="IPR036600">
    <property type="entry name" value="PAH_sf"/>
</dbReference>
<feature type="compositionally biased region" description="Pro residues" evidence="8">
    <location>
        <begin position="54"/>
        <end position="70"/>
    </location>
</feature>
<dbReference type="FunFam" id="1.20.1160.11:FF:000001">
    <property type="entry name" value="Paired amphipathic helix protein Sin3"/>
    <property type="match status" value="1"/>
</dbReference>
<evidence type="ECO:0000256" key="1">
    <source>
        <dbReference type="ARBA" id="ARBA00004123"/>
    </source>
</evidence>
<evidence type="ECO:0000256" key="3">
    <source>
        <dbReference type="ARBA" id="ARBA00022737"/>
    </source>
</evidence>
<sequence>MTEHAGVDGGETSSNVGGAGIGPSSEIFFGIMSEQAARLNDTKQQTDGSQPRIQLPPLPPPPAPIQPPPTTQLQFTPAILGDLAGFHSFLPLPLQSTSSLLNELPMNPIDAALAQQQGLAHLAPGQRPPETGRPLNVTDALSYLDAVKSQFNDQPDVYNQFLDIMKDFKSQVIDTPGVIQRVSRLFHGNPALIQGFNTFLPVGYRIDISADPSDNTITVTTPSGITTQSTGSNIVINRPRDIQPPLSGPGLGLYPSGPMGPGGVPSGEPGSRALTPHGYPPSGPLHALHHLPLGASPFTDPAIYSPGLQQQTAANFLGNLNNKNSNGAHHPAVQENKTTGEFNHAIQYLNKIKARYADDPNTYKQFLDILQAYQKEQRHLQESQVDVQVQMLFKDAPDLIAEFKAFLPEVMGGGGGGMDQGGMMMGHPGSASAPPMGAWGQREQDVRHPSPPPQPGAKKQAASSRRKKRPLEKEPTPLPTVPAKTVSSRHPKKLKQHHNPDTGSPSFSPYPTPRSPPLQPQVYHTNSATIVQHGHAVAPSQAPPAHTPMSNNTDKLLFFDRAKKSLETREVYEEFLKLLNLFSKDIIDSKTLIERAKVFLGDENLMTDFKHLIGWDDRLEDLVDNGPPGSIRTAAPDAIAPQPIEDGEGPSYRKLPETEIRLACSGRDELCRSVLNDAWVSHPTWASEEAGFVAHKKNQFEEALHKSEEERHEYHVVIEALTRTIAVLEPLCARIEEMPPEERSAFKLKPDFGGNGKTIYHRTIRRVYGRDNGNEVIQALQDCPSVAVPVVLMRLKHKDEEWKRAQREWSRTWREVDSKNFYKSLDHQGITFKQNDKKNITAKHFVTEIDTVKKQQFSASEKSGSKVPKVAPGHQLEYIFGDTAVLLDCLKLVYSFLGAQSSLYSQLERKAVDKFLRQFIPCLFNYPDLDLGAATSGEGVGSGSLQHGQANGTHADEEAAAVHEIMMMNGGPDGPRSVGRKSSGGTPHSTQSNGVPVPASDLRKKLLKAQTKKDGSSNTGAVAGGSNSRGPNSAVVSRSGTPLPEANAKLVQVDENGQSIPDVWIREADHGSDSNLSDQSESERPFFANTTFYTLLRLLQLLYSRLLMCKEIGAELAAQKHAPLLANQIAVELGLSDANGPAVTLQQTIEAMGERGTAEGANPIYAYLLSACERLFDNEMDLATFEEHMRWFFGTKAYHMFTVDKLITALIKQVQTAQLDHKSDELWQLLQAVQGAEKLTKQDIIRYRRNAEKHIGTVHDDHLYRIQWNREKKSIRIALLSPEDATVSTDGRPSSRWREYLNSYVMTYPTEGLQSTSSSMESAKTFLRRCLQGNEDGSVARDDQTKIRVGIPSYKLVYERGSEDYIWRTWSAEEGTMLRDRARARNEDRKRSRYLVA</sequence>
<feature type="compositionally biased region" description="Polar residues" evidence="8">
    <location>
        <begin position="1016"/>
        <end position="1040"/>
    </location>
</feature>
<name>A0A5C3L3P5_COPMA</name>
<feature type="region of interest" description="Disordered" evidence="8">
    <location>
        <begin position="1"/>
        <end position="20"/>
    </location>
</feature>
<evidence type="ECO:0000256" key="5">
    <source>
        <dbReference type="ARBA" id="ARBA00023163"/>
    </source>
</evidence>
<dbReference type="Pfam" id="PF16879">
    <property type="entry name" value="Sin3a_C"/>
    <property type="match status" value="1"/>
</dbReference>
<dbReference type="PROSITE" id="PS51477">
    <property type="entry name" value="PAH"/>
    <property type="match status" value="2"/>
</dbReference>
<accession>A0A5C3L3P5</accession>
<dbReference type="InterPro" id="IPR003822">
    <property type="entry name" value="PAH"/>
</dbReference>
<dbReference type="PANTHER" id="PTHR12346">
    <property type="entry name" value="SIN3B-RELATED"/>
    <property type="match status" value="1"/>
</dbReference>
<keyword evidence="11" id="KW-1185">Reference proteome</keyword>
<dbReference type="SMART" id="SM00761">
    <property type="entry name" value="HDAC_interact"/>
    <property type="match status" value="1"/>
</dbReference>
<keyword evidence="5" id="KW-0804">Transcription</keyword>
<dbReference type="Proteomes" id="UP000307440">
    <property type="component" value="Unassembled WGS sequence"/>
</dbReference>
<keyword evidence="6 7" id="KW-0539">Nucleus</keyword>
<keyword evidence="4" id="KW-0805">Transcription regulation</keyword>
<dbReference type="GO" id="GO:0003714">
    <property type="term" value="F:transcription corepressor activity"/>
    <property type="evidence" value="ECO:0007669"/>
    <property type="project" value="InterPro"/>
</dbReference>
<feature type="compositionally biased region" description="Polar residues" evidence="8">
    <location>
        <begin position="943"/>
        <end position="952"/>
    </location>
</feature>
<dbReference type="STRING" id="230819.A0A5C3L3P5"/>
<comment type="subcellular location">
    <subcellularLocation>
        <location evidence="1 7">Nucleus</location>
    </subcellularLocation>
</comment>